<keyword evidence="3" id="KW-1185">Reference proteome</keyword>
<dbReference type="Proteomes" id="UP000679341">
    <property type="component" value="Chromosome"/>
</dbReference>
<evidence type="ECO:0000313" key="3">
    <source>
        <dbReference type="Proteomes" id="UP000679341"/>
    </source>
</evidence>
<organism evidence="2 3">
    <name type="scientific">Halorubrum ruber</name>
    <dbReference type="NCBI Taxonomy" id="2982524"/>
    <lineage>
        <taxon>Archaea</taxon>
        <taxon>Methanobacteriati</taxon>
        <taxon>Methanobacteriota</taxon>
        <taxon>Stenosarchaea group</taxon>
        <taxon>Halobacteria</taxon>
        <taxon>Halobacteriales</taxon>
        <taxon>Haloferacaceae</taxon>
        <taxon>Halorubrum</taxon>
    </lineage>
</organism>
<name>A0A8T8LJ84_9EURY</name>
<evidence type="ECO:0000256" key="1">
    <source>
        <dbReference type="SAM" id="MobiDB-lite"/>
    </source>
</evidence>
<dbReference type="KEGG" id="hss:J7656_11495"/>
<accession>A0A8T8LJ84</accession>
<dbReference type="EMBL" id="CP073695">
    <property type="protein sequence ID" value="QUO47199.1"/>
    <property type="molecule type" value="Genomic_DNA"/>
</dbReference>
<sequence>MADDPDIMTEILDDMKLDDDRVDNESTDGQSQSEDIPNLDDLQKDERLEQLTEVGLLTDEEYDILTEYYDRTTSSGQQEFGTPVYTSEGSEFDFSIVGVFQDVNTKILTLPEFLSVEEADDTETWDNEGGPGRTIVCFQIYNHSSEEIMLKHKNIEYIGDNGIAYNYDGNPLVSDRLEPGWRTDNWEYIGPDTRIQYASVIEMPVIPDSLKLSGYWEDTHEIELIDDLFFPKSDLPTSVEI</sequence>
<dbReference type="RefSeq" id="WP_211553350.1">
    <property type="nucleotide sequence ID" value="NZ_CP073695.1"/>
</dbReference>
<proteinExistence type="predicted"/>
<evidence type="ECO:0000313" key="2">
    <source>
        <dbReference type="EMBL" id="QUO47199.1"/>
    </source>
</evidence>
<dbReference type="GeneID" id="64828173"/>
<protein>
    <submittedName>
        <fullName evidence="2">Uncharacterized protein</fullName>
    </submittedName>
</protein>
<reference evidence="2 3" key="1">
    <citation type="submission" date="2021-03" db="EMBL/GenBank/DDBJ databases">
        <title>Halorubrum sodomense MBLA0099, Whole genome shotgun sequencing.</title>
        <authorList>
            <person name="Seo M.-J."/>
            <person name="Cho E.-S."/>
            <person name="Hwang C.Y."/>
        </authorList>
    </citation>
    <scope>NUCLEOTIDE SEQUENCE [LARGE SCALE GENOMIC DNA]</scope>
    <source>
        <strain evidence="2 3">MBLA0099</strain>
    </source>
</reference>
<dbReference type="AlphaFoldDB" id="A0A8T8LJ84"/>
<feature type="region of interest" description="Disordered" evidence="1">
    <location>
        <begin position="1"/>
        <end position="42"/>
    </location>
</feature>
<gene>
    <name evidence="2" type="ORF">J7656_11495</name>
</gene>